<sequence length="97" mass="11030">MVEHKAQSFDQIAQGVLKVSHIDPIVDLLSQQRHEDPITIDIFDHDGSHYQNTIAYQDGLFEFHNTYNGYKGAPQGNFSCKYIEKRGPLVYLSSCIS</sequence>
<dbReference type="EMBL" id="CP095073">
    <property type="protein sequence ID" value="UOQ45053.1"/>
    <property type="molecule type" value="Genomic_DNA"/>
</dbReference>
<evidence type="ECO:0000313" key="2">
    <source>
        <dbReference type="Proteomes" id="UP000831787"/>
    </source>
</evidence>
<gene>
    <name evidence="1" type="ORF">MUN89_03615</name>
</gene>
<organism evidence="1 2">
    <name type="scientific">Halobacillus salinarum</name>
    <dbReference type="NCBI Taxonomy" id="2932257"/>
    <lineage>
        <taxon>Bacteria</taxon>
        <taxon>Bacillati</taxon>
        <taxon>Bacillota</taxon>
        <taxon>Bacilli</taxon>
        <taxon>Bacillales</taxon>
        <taxon>Bacillaceae</taxon>
        <taxon>Halobacillus</taxon>
    </lineage>
</organism>
<evidence type="ECO:0000313" key="1">
    <source>
        <dbReference type="EMBL" id="UOQ45053.1"/>
    </source>
</evidence>
<dbReference type="RefSeq" id="WP_244711489.1">
    <property type="nucleotide sequence ID" value="NZ_CP095073.1"/>
</dbReference>
<reference evidence="1 2" key="1">
    <citation type="submission" date="2022-04" db="EMBL/GenBank/DDBJ databases">
        <title>Halobacillus sp. isolated from saltern.</title>
        <authorList>
            <person name="Won M."/>
            <person name="Lee C.-M."/>
            <person name="Woen H.-Y."/>
            <person name="Kwon S.-W."/>
        </authorList>
    </citation>
    <scope>NUCLEOTIDE SEQUENCE [LARGE SCALE GENOMIC DNA]</scope>
    <source>
        <strain evidence="1 2">SSBR10-3</strain>
    </source>
</reference>
<name>A0ABY4EKR1_9BACI</name>
<keyword evidence="2" id="KW-1185">Reference proteome</keyword>
<dbReference type="Proteomes" id="UP000831787">
    <property type="component" value="Chromosome"/>
</dbReference>
<accession>A0ABY4EKR1</accession>
<protein>
    <submittedName>
        <fullName evidence="1">Uncharacterized protein</fullName>
    </submittedName>
</protein>
<proteinExistence type="predicted"/>